<keyword evidence="1" id="KW-0812">Transmembrane</keyword>
<organism evidence="2 3">
    <name type="scientific">Vibrio maritimus</name>
    <dbReference type="NCBI Taxonomy" id="990268"/>
    <lineage>
        <taxon>Bacteria</taxon>
        <taxon>Pseudomonadati</taxon>
        <taxon>Pseudomonadota</taxon>
        <taxon>Gammaproteobacteria</taxon>
        <taxon>Vibrionales</taxon>
        <taxon>Vibrionaceae</taxon>
        <taxon>Vibrio</taxon>
    </lineage>
</organism>
<protein>
    <submittedName>
        <fullName evidence="2">Uncharacterized protein</fullName>
    </submittedName>
</protein>
<evidence type="ECO:0000313" key="2">
    <source>
        <dbReference type="EMBL" id="GAL36661.1"/>
    </source>
</evidence>
<dbReference type="OrthoDB" id="5917376at2"/>
<accession>A0A090T9Q3</accession>
<keyword evidence="1" id="KW-0472">Membrane</keyword>
<keyword evidence="3" id="KW-1185">Reference proteome</keyword>
<sequence>MAAQKLTKARLVQIIIMMSVLIAAFSYRTMTHDVTNTVDCSVNEQCELKVGEENITFLYQSSTKVLNVTKSELLTFKVQNMDDVLMKSVKQSTVEGVEAPVAITVTSSSGESRQVVIR</sequence>
<dbReference type="EMBL" id="BBMT01000011">
    <property type="protein sequence ID" value="GAL36661.1"/>
    <property type="molecule type" value="Genomic_DNA"/>
</dbReference>
<name>A0A090T9Q3_9VIBR</name>
<proteinExistence type="predicted"/>
<evidence type="ECO:0000313" key="3">
    <source>
        <dbReference type="Proteomes" id="UP000029224"/>
    </source>
</evidence>
<evidence type="ECO:0000256" key="1">
    <source>
        <dbReference type="SAM" id="Phobius"/>
    </source>
</evidence>
<reference evidence="2 3" key="1">
    <citation type="submission" date="2014-09" db="EMBL/GenBank/DDBJ databases">
        <title>Vibrio maritimus JCM 19240. (C210) whole genome shotgun sequence.</title>
        <authorList>
            <person name="Sawabe T."/>
            <person name="Meirelles P."/>
            <person name="Nakanishi M."/>
            <person name="Sayaka M."/>
            <person name="Hattori M."/>
            <person name="Ohkuma M."/>
        </authorList>
    </citation>
    <scope>NUCLEOTIDE SEQUENCE [LARGE SCALE GENOMIC DNA]</scope>
    <source>
        <strain evidence="2 3">JCM 19240</strain>
    </source>
</reference>
<gene>
    <name evidence="2" type="ORF">JCM19240_2730</name>
</gene>
<keyword evidence="1" id="KW-1133">Transmembrane helix</keyword>
<feature type="transmembrane region" description="Helical" evidence="1">
    <location>
        <begin position="12"/>
        <end position="30"/>
    </location>
</feature>
<comment type="caution">
    <text evidence="2">The sequence shown here is derived from an EMBL/GenBank/DDBJ whole genome shotgun (WGS) entry which is preliminary data.</text>
</comment>
<dbReference type="Proteomes" id="UP000029224">
    <property type="component" value="Unassembled WGS sequence"/>
</dbReference>
<dbReference type="AlphaFoldDB" id="A0A090T9Q3"/>
<reference evidence="2 3" key="2">
    <citation type="submission" date="2014-09" db="EMBL/GenBank/DDBJ databases">
        <authorList>
            <consortium name="NBRP consortium"/>
            <person name="Sawabe T."/>
            <person name="Meirelles P."/>
            <person name="Nakanishi M."/>
            <person name="Sayaka M."/>
            <person name="Hattori M."/>
            <person name="Ohkuma M."/>
        </authorList>
    </citation>
    <scope>NUCLEOTIDE SEQUENCE [LARGE SCALE GENOMIC DNA]</scope>
    <source>
        <strain evidence="2 3">JCM 19240</strain>
    </source>
</reference>